<keyword evidence="7 8" id="KW-0472">Membrane</keyword>
<sequence length="443" mass="49217">MCHPSIYFKQKPPPSRAFIHPHATHHDEIRKPARCTEAICAYDVVVVLREAATSFAAAWFHLVDWILIMANHQMLRISSVLVALTVFTLTNAIPIPNGQVGRSEVECGEESIDVVFLTEDVFKGRVFVVGHANETDCVSREVGRRTTSISIRRDRCGVVTTRSNDPPGLFVNVKIMISFHEEFITKVDRGYEISCFFMEADKTVTYPITVSMASLQPFTELAEMPRCRYEVVDPFTKEPLSVVSVGAKLLHQWTCDSSAPNLWCMTVHSCFIEDGSGTEFNILTDEGCAIDRFLLDNLEYGPNPLMAQKEAHAIKFADRVVVNFQCSIRLDIKDGECPIPQCPDLKNQQKAAIKRRSLEDKQRAETVGIFDLDVRAGMNVMDPDLDLGGLEKEAAAATSTAEASCVPLTSLVLPAATAISLIMCLLTVVVYLSLRSRSVELKQ</sequence>
<keyword evidence="6 8" id="KW-1133">Transmembrane helix</keyword>
<dbReference type="Pfam" id="PF25301">
    <property type="entry name" value="CUT_C"/>
    <property type="match status" value="1"/>
</dbReference>
<dbReference type="InterPro" id="IPR001507">
    <property type="entry name" value="ZP_dom"/>
</dbReference>
<feature type="domain" description="ZP" evidence="9">
    <location>
        <begin position="106"/>
        <end position="349"/>
    </location>
</feature>
<keyword evidence="4 8" id="KW-0812">Transmembrane</keyword>
<evidence type="ECO:0000313" key="11">
    <source>
        <dbReference type="WBParaSite" id="Pan_g4929.t1"/>
    </source>
</evidence>
<accession>A0A7E4VZ23</accession>
<dbReference type="PANTHER" id="PTHR22907:SF16">
    <property type="entry name" value="ZP DOMAIN-CONTAINING PROTEIN"/>
    <property type="match status" value="1"/>
</dbReference>
<name>A0A7E4VZ23_PANRE</name>
<protein>
    <submittedName>
        <fullName evidence="11">ZP domain-containing protein</fullName>
    </submittedName>
</protein>
<dbReference type="PROSITE" id="PS51034">
    <property type="entry name" value="ZP_2"/>
    <property type="match status" value="1"/>
</dbReference>
<keyword evidence="5" id="KW-0732">Signal</keyword>
<evidence type="ECO:0000256" key="4">
    <source>
        <dbReference type="ARBA" id="ARBA00022692"/>
    </source>
</evidence>
<dbReference type="InterPro" id="IPR056953">
    <property type="entry name" value="CUT_N"/>
</dbReference>
<evidence type="ECO:0000256" key="7">
    <source>
        <dbReference type="ARBA" id="ARBA00023136"/>
    </source>
</evidence>
<feature type="transmembrane region" description="Helical" evidence="8">
    <location>
        <begin position="411"/>
        <end position="434"/>
    </location>
</feature>
<reference evidence="11" key="2">
    <citation type="submission" date="2020-10" db="UniProtKB">
        <authorList>
            <consortium name="WormBaseParasite"/>
        </authorList>
    </citation>
    <scope>IDENTIFICATION</scope>
</reference>
<dbReference type="SMART" id="SM00241">
    <property type="entry name" value="ZP"/>
    <property type="match status" value="1"/>
</dbReference>
<dbReference type="WBParaSite" id="Pan_g4929.t1">
    <property type="protein sequence ID" value="Pan_g4929.t1"/>
    <property type="gene ID" value="Pan_g4929"/>
</dbReference>
<evidence type="ECO:0000313" key="10">
    <source>
        <dbReference type="Proteomes" id="UP000492821"/>
    </source>
</evidence>
<keyword evidence="2" id="KW-0193">Cuticle</keyword>
<keyword evidence="3" id="KW-1003">Cell membrane</keyword>
<evidence type="ECO:0000256" key="2">
    <source>
        <dbReference type="ARBA" id="ARBA00022460"/>
    </source>
</evidence>
<evidence type="ECO:0000256" key="3">
    <source>
        <dbReference type="ARBA" id="ARBA00022475"/>
    </source>
</evidence>
<reference evidence="10" key="1">
    <citation type="journal article" date="2013" name="Genetics">
        <title>The draft genome and transcriptome of Panagrellus redivivus are shaped by the harsh demands of a free-living lifestyle.</title>
        <authorList>
            <person name="Srinivasan J."/>
            <person name="Dillman A.R."/>
            <person name="Macchietto M.G."/>
            <person name="Heikkinen L."/>
            <person name="Lakso M."/>
            <person name="Fracchia K.M."/>
            <person name="Antoshechkin I."/>
            <person name="Mortazavi A."/>
            <person name="Wong G."/>
            <person name="Sternberg P.W."/>
        </authorList>
    </citation>
    <scope>NUCLEOTIDE SEQUENCE [LARGE SCALE GENOMIC DNA]</scope>
    <source>
        <strain evidence="10">MT8872</strain>
    </source>
</reference>
<evidence type="ECO:0000259" key="9">
    <source>
        <dbReference type="PROSITE" id="PS51034"/>
    </source>
</evidence>
<dbReference type="PANTHER" id="PTHR22907">
    <property type="entry name" value="GH04558P"/>
    <property type="match status" value="1"/>
</dbReference>
<evidence type="ECO:0000256" key="8">
    <source>
        <dbReference type="SAM" id="Phobius"/>
    </source>
</evidence>
<evidence type="ECO:0000256" key="5">
    <source>
        <dbReference type="ARBA" id="ARBA00022729"/>
    </source>
</evidence>
<evidence type="ECO:0000256" key="1">
    <source>
        <dbReference type="ARBA" id="ARBA00004251"/>
    </source>
</evidence>
<dbReference type="InterPro" id="IPR051962">
    <property type="entry name" value="Cuticlin"/>
</dbReference>
<dbReference type="Proteomes" id="UP000492821">
    <property type="component" value="Unassembled WGS sequence"/>
</dbReference>
<keyword evidence="10" id="KW-1185">Reference proteome</keyword>
<dbReference type="GO" id="GO:0005886">
    <property type="term" value="C:plasma membrane"/>
    <property type="evidence" value="ECO:0007669"/>
    <property type="project" value="UniProtKB-SubCell"/>
</dbReference>
<proteinExistence type="predicted"/>
<dbReference type="InterPro" id="IPR057475">
    <property type="entry name" value="CUT_C"/>
</dbReference>
<organism evidence="10 11">
    <name type="scientific">Panagrellus redivivus</name>
    <name type="common">Microworm</name>
    <dbReference type="NCBI Taxonomy" id="6233"/>
    <lineage>
        <taxon>Eukaryota</taxon>
        <taxon>Metazoa</taxon>
        <taxon>Ecdysozoa</taxon>
        <taxon>Nematoda</taxon>
        <taxon>Chromadorea</taxon>
        <taxon>Rhabditida</taxon>
        <taxon>Tylenchina</taxon>
        <taxon>Panagrolaimomorpha</taxon>
        <taxon>Panagrolaimoidea</taxon>
        <taxon>Panagrolaimidae</taxon>
        <taxon>Panagrellus</taxon>
    </lineage>
</organism>
<dbReference type="AlphaFoldDB" id="A0A7E4VZ23"/>
<comment type="subcellular location">
    <subcellularLocation>
        <location evidence="1">Cell membrane</location>
        <topology evidence="1">Single-pass type I membrane protein</topology>
    </subcellularLocation>
</comment>
<dbReference type="GO" id="GO:0042302">
    <property type="term" value="F:structural constituent of cuticle"/>
    <property type="evidence" value="ECO:0007669"/>
    <property type="project" value="UniProtKB-KW"/>
</dbReference>
<evidence type="ECO:0000256" key="6">
    <source>
        <dbReference type="ARBA" id="ARBA00022989"/>
    </source>
</evidence>
<dbReference type="Pfam" id="PF25057">
    <property type="entry name" value="CUT_N"/>
    <property type="match status" value="1"/>
</dbReference>